<comment type="subcellular location">
    <subcellularLocation>
        <location evidence="2">Mitochondrion inner membrane</location>
        <topology evidence="2">Peripheral membrane protein</topology>
        <orientation evidence="2">Matrix side</orientation>
    </subcellularLocation>
</comment>
<keyword evidence="2" id="KW-0813">Transport</keyword>
<dbReference type="InterPro" id="IPR007763">
    <property type="entry name" value="NDUFA12"/>
</dbReference>
<sequence length="155" mass="17471">MSLTQHIDKVVKASGKSSLLKLIFSLEGLKMFGDGNIGYSKLIRGPTAGKLVGTDYHGNAYYENNDLGYNRKRWVLYKDTFNYSPTSVPPEWHGWLEGINDFTPANYDFKKPAYGIQAMPSRTGTTSAYAPKGVWANTGKRNWKKYEAWVPPQQP</sequence>
<protein>
    <recommendedName>
        <fullName evidence="2">NADH dehydrogenase [ubiquinone] 1 alpha subcomplex subunit 12</fullName>
    </recommendedName>
</protein>
<organism evidence="3">
    <name type="scientific">Chlamydomonas leiostraca</name>
    <dbReference type="NCBI Taxonomy" id="1034604"/>
    <lineage>
        <taxon>Eukaryota</taxon>
        <taxon>Viridiplantae</taxon>
        <taxon>Chlorophyta</taxon>
        <taxon>core chlorophytes</taxon>
        <taxon>Chlorophyceae</taxon>
        <taxon>CS clade</taxon>
        <taxon>Chlamydomonadales</taxon>
        <taxon>Chlamydomonadaceae</taxon>
        <taxon>Chlamydomonas</taxon>
    </lineage>
</organism>
<keyword evidence="2" id="KW-0999">Mitochondrion inner membrane</keyword>
<dbReference type="EMBL" id="HBFB01013544">
    <property type="protein sequence ID" value="CAD8676746.1"/>
    <property type="molecule type" value="Transcribed_RNA"/>
</dbReference>
<dbReference type="PANTHER" id="PTHR12910:SF2">
    <property type="entry name" value="NADH DEHYDROGENASE [UBIQUINONE] 1 ALPHA SUBCOMPLEX SUBUNIT 12"/>
    <property type="match status" value="1"/>
</dbReference>
<keyword evidence="2" id="KW-0679">Respiratory chain</keyword>
<dbReference type="GO" id="GO:0045271">
    <property type="term" value="C:respiratory chain complex I"/>
    <property type="evidence" value="ECO:0007669"/>
    <property type="project" value="InterPro"/>
</dbReference>
<evidence type="ECO:0000256" key="2">
    <source>
        <dbReference type="RuleBase" id="RU363103"/>
    </source>
</evidence>
<dbReference type="AlphaFoldDB" id="A0A7S0WPG8"/>
<accession>A0A7S0WPG8</accession>
<dbReference type="PANTHER" id="PTHR12910">
    <property type="entry name" value="NADH-UBIQUINONE OXIDOREDUCTASE SUBUNIT B17.2"/>
    <property type="match status" value="1"/>
</dbReference>
<evidence type="ECO:0000256" key="1">
    <source>
        <dbReference type="ARBA" id="ARBA00007355"/>
    </source>
</evidence>
<reference evidence="3" key="1">
    <citation type="submission" date="2021-01" db="EMBL/GenBank/DDBJ databases">
        <authorList>
            <person name="Corre E."/>
            <person name="Pelletier E."/>
            <person name="Niang G."/>
            <person name="Scheremetjew M."/>
            <person name="Finn R."/>
            <person name="Kale V."/>
            <person name="Holt S."/>
            <person name="Cochrane G."/>
            <person name="Meng A."/>
            <person name="Brown T."/>
            <person name="Cohen L."/>
        </authorList>
    </citation>
    <scope>NUCLEOTIDE SEQUENCE</scope>
    <source>
        <strain evidence="3">SAG 11-49</strain>
    </source>
</reference>
<proteinExistence type="inferred from homology"/>
<keyword evidence="2" id="KW-0472">Membrane</keyword>
<keyword evidence="2" id="KW-0249">Electron transport</keyword>
<keyword evidence="2" id="KW-0496">Mitochondrion</keyword>
<dbReference type="Pfam" id="PF05071">
    <property type="entry name" value="NDUFA12"/>
    <property type="match status" value="1"/>
</dbReference>
<comment type="function">
    <text evidence="2">Accessory subunit of the mitochondrial membrane respiratory chain NADH dehydrogenase (Complex I), that is believed not to be involved in catalysis. Complex I functions in the transfer of electrons from NADH to the respiratory chain. The immediate electron acceptor for the enzyme is believed to be ubiquinone.</text>
</comment>
<dbReference type="GO" id="GO:0005743">
    <property type="term" value="C:mitochondrial inner membrane"/>
    <property type="evidence" value="ECO:0007669"/>
    <property type="project" value="UniProtKB-SubCell"/>
</dbReference>
<evidence type="ECO:0000313" key="3">
    <source>
        <dbReference type="EMBL" id="CAD8676746.1"/>
    </source>
</evidence>
<gene>
    <name evidence="3" type="ORF">CLEI1391_LOCUS7605</name>
</gene>
<comment type="similarity">
    <text evidence="1 2">Belongs to the complex I NDUFA12 subunit family.</text>
</comment>
<dbReference type="GO" id="GO:0006979">
    <property type="term" value="P:response to oxidative stress"/>
    <property type="evidence" value="ECO:0007669"/>
    <property type="project" value="TreeGrafter"/>
</dbReference>
<name>A0A7S0WPG8_9CHLO</name>